<sequence length="124" mass="14303">MSRARAADWNRLAHPEQRELLAFHAEFDSAELAQISQGLVPQAMEDKWFIYLDEDDWLYFHRSWTGACIYAVQLLRSAEGARVGTAWVSRDPAQYRRTDSDADLHLLRFLIDALLLGRDAAFPH</sequence>
<dbReference type="Proteomes" id="UP000244064">
    <property type="component" value="Unassembled WGS sequence"/>
</dbReference>
<dbReference type="OrthoDB" id="487531at2"/>
<evidence type="ECO:0000313" key="1">
    <source>
        <dbReference type="EMBL" id="PTU73773.1"/>
    </source>
</evidence>
<keyword evidence="2" id="KW-1185">Reference proteome</keyword>
<accession>A0A2T5P7T6</accession>
<dbReference type="RefSeq" id="WP_108108218.1">
    <property type="nucleotide sequence ID" value="NZ_QASN01000020.1"/>
</dbReference>
<gene>
    <name evidence="1" type="ORF">DBO85_15845</name>
</gene>
<name>A0A2T5P7T6_9PSED</name>
<dbReference type="EMBL" id="QASN01000020">
    <property type="protein sequence ID" value="PTU73773.1"/>
    <property type="molecule type" value="Genomic_DNA"/>
</dbReference>
<dbReference type="AlphaFoldDB" id="A0A2T5P7T6"/>
<comment type="caution">
    <text evidence="1">The sequence shown here is derived from an EMBL/GenBank/DDBJ whole genome shotgun (WGS) entry which is preliminary data.</text>
</comment>
<organism evidence="1 2">
    <name type="scientific">Pseudomonas mangrovi</name>
    <dbReference type="NCBI Taxonomy" id="2161748"/>
    <lineage>
        <taxon>Bacteria</taxon>
        <taxon>Pseudomonadati</taxon>
        <taxon>Pseudomonadota</taxon>
        <taxon>Gammaproteobacteria</taxon>
        <taxon>Pseudomonadales</taxon>
        <taxon>Pseudomonadaceae</taxon>
        <taxon>Pseudomonas</taxon>
    </lineage>
</organism>
<reference evidence="1 2" key="1">
    <citation type="submission" date="2018-04" db="EMBL/GenBank/DDBJ databases">
        <title>Pseudomonas sp. nov., isolated from mangrove soil.</title>
        <authorList>
            <person name="Chen C."/>
        </authorList>
    </citation>
    <scope>NUCLEOTIDE SEQUENCE [LARGE SCALE GENOMIC DNA]</scope>
    <source>
        <strain evidence="1 2">TC-11</strain>
    </source>
</reference>
<evidence type="ECO:0000313" key="2">
    <source>
        <dbReference type="Proteomes" id="UP000244064"/>
    </source>
</evidence>
<protein>
    <submittedName>
        <fullName evidence="1">Uncharacterized protein</fullName>
    </submittedName>
</protein>
<proteinExistence type="predicted"/>